<dbReference type="RefSeq" id="WP_070351280.1">
    <property type="nucleotide sequence ID" value="NZ_CP043474.1"/>
</dbReference>
<evidence type="ECO:0000313" key="2">
    <source>
        <dbReference type="Proteomes" id="UP000178953"/>
    </source>
</evidence>
<name>A0A1E8QB79_9MYCO</name>
<protein>
    <submittedName>
        <fullName evidence="1">Uncharacterized protein</fullName>
    </submittedName>
</protein>
<dbReference type="Proteomes" id="UP000178953">
    <property type="component" value="Unassembled WGS sequence"/>
</dbReference>
<dbReference type="EMBL" id="MCHX01000002">
    <property type="protein sequence ID" value="OFJ55541.1"/>
    <property type="molecule type" value="Genomic_DNA"/>
</dbReference>
<keyword evidence="2" id="KW-1185">Reference proteome</keyword>
<organism evidence="1 2">
    <name type="scientific">Mycolicibacterium grossiae</name>
    <dbReference type="NCBI Taxonomy" id="1552759"/>
    <lineage>
        <taxon>Bacteria</taxon>
        <taxon>Bacillati</taxon>
        <taxon>Actinomycetota</taxon>
        <taxon>Actinomycetes</taxon>
        <taxon>Mycobacteriales</taxon>
        <taxon>Mycobacteriaceae</taxon>
        <taxon>Mycolicibacterium</taxon>
    </lineage>
</organism>
<sequence length="77" mass="8992">MDVPPLYVEVSNPGNWRQGHVSLEKHAILFVTLEKRADRTQYVEHFEGPDVFVWSSQLSTKPTGKKNPKYWNPWKPV</sequence>
<reference evidence="1 2" key="1">
    <citation type="submission" date="2016-09" db="EMBL/GenBank/DDBJ databases">
        <title>genome sequence of Mycobacterium sp. 739 SCH.</title>
        <authorList>
            <person name="Greninger A.L."/>
            <person name="Qin X."/>
            <person name="Jerome K."/>
            <person name="Vora S."/>
            <person name="Quinn K."/>
        </authorList>
    </citation>
    <scope>NUCLEOTIDE SEQUENCE [LARGE SCALE GENOMIC DNA]</scope>
    <source>
        <strain evidence="1 2">SCH</strain>
    </source>
</reference>
<dbReference type="OrthoDB" id="9776021at2"/>
<accession>A0A1E8QB79</accession>
<comment type="caution">
    <text evidence="1">The sequence shown here is derived from an EMBL/GenBank/DDBJ whole genome shotgun (WGS) entry which is preliminary data.</text>
</comment>
<proteinExistence type="predicted"/>
<gene>
    <name evidence="1" type="ORF">BEL07_01140</name>
</gene>
<evidence type="ECO:0000313" key="1">
    <source>
        <dbReference type="EMBL" id="OFJ55541.1"/>
    </source>
</evidence>
<dbReference type="AlphaFoldDB" id="A0A1E8QB79"/>